<evidence type="ECO:0000313" key="1">
    <source>
        <dbReference type="EMBL" id="KAK2637985.1"/>
    </source>
</evidence>
<reference evidence="1" key="1">
    <citation type="journal article" date="2023" name="Plant J.">
        <title>Genome sequences and population genomics provide insights into the demographic history, inbreeding, and mutation load of two 'living fossil' tree species of Dipteronia.</title>
        <authorList>
            <person name="Feng Y."/>
            <person name="Comes H.P."/>
            <person name="Chen J."/>
            <person name="Zhu S."/>
            <person name="Lu R."/>
            <person name="Zhang X."/>
            <person name="Li P."/>
            <person name="Qiu J."/>
            <person name="Olsen K.M."/>
            <person name="Qiu Y."/>
        </authorList>
    </citation>
    <scope>NUCLEOTIDE SEQUENCE</scope>
    <source>
        <strain evidence="1">KIB01</strain>
    </source>
</reference>
<proteinExistence type="predicted"/>
<name>A0AAD9TKX6_9ROSI</name>
<evidence type="ECO:0008006" key="3">
    <source>
        <dbReference type="Google" id="ProtNLM"/>
    </source>
</evidence>
<dbReference type="Proteomes" id="UP001280121">
    <property type="component" value="Unassembled WGS sequence"/>
</dbReference>
<protein>
    <recommendedName>
        <fullName evidence="3">Reverse transcriptase zinc-binding domain-containing protein</fullName>
    </recommendedName>
</protein>
<dbReference type="AlphaFoldDB" id="A0AAD9TKX6"/>
<accession>A0AAD9TKX6</accession>
<sequence>MVNAIVLDDNWRWPAAMSIDLAEIRSRMPSYNPNSTLDDRILWLPSSNGIYLASSAMEYLRTPHPLVSWYKIVWFPQNIPRMGFILWLAIKGFALYKSDQRQVIAESEMSSPGLLFVQRVGM</sequence>
<dbReference type="EMBL" id="JANJYI010000008">
    <property type="protein sequence ID" value="KAK2637985.1"/>
    <property type="molecule type" value="Genomic_DNA"/>
</dbReference>
<gene>
    <name evidence="1" type="ORF">Ddye_025780</name>
</gene>
<comment type="caution">
    <text evidence="1">The sequence shown here is derived from an EMBL/GenBank/DDBJ whole genome shotgun (WGS) entry which is preliminary data.</text>
</comment>
<evidence type="ECO:0000313" key="2">
    <source>
        <dbReference type="Proteomes" id="UP001280121"/>
    </source>
</evidence>
<organism evidence="1 2">
    <name type="scientific">Dipteronia dyeriana</name>
    <dbReference type="NCBI Taxonomy" id="168575"/>
    <lineage>
        <taxon>Eukaryota</taxon>
        <taxon>Viridiplantae</taxon>
        <taxon>Streptophyta</taxon>
        <taxon>Embryophyta</taxon>
        <taxon>Tracheophyta</taxon>
        <taxon>Spermatophyta</taxon>
        <taxon>Magnoliopsida</taxon>
        <taxon>eudicotyledons</taxon>
        <taxon>Gunneridae</taxon>
        <taxon>Pentapetalae</taxon>
        <taxon>rosids</taxon>
        <taxon>malvids</taxon>
        <taxon>Sapindales</taxon>
        <taxon>Sapindaceae</taxon>
        <taxon>Hippocastanoideae</taxon>
        <taxon>Acereae</taxon>
        <taxon>Dipteronia</taxon>
    </lineage>
</organism>
<keyword evidence="2" id="KW-1185">Reference proteome</keyword>